<keyword evidence="1" id="KW-0328">Glycosyltransferase</keyword>
<dbReference type="FunFam" id="3.40.50.2000:FF:000023">
    <property type="entry name" value="ADP-heptose--LPS heptosyltransferase II"/>
    <property type="match status" value="1"/>
</dbReference>
<protein>
    <recommendedName>
        <fullName evidence="4">lipopolysaccharide heptosyltransferase II</fullName>
        <ecNumber evidence="4">2.4.99.24</ecNumber>
    </recommendedName>
</protein>
<evidence type="ECO:0000256" key="3">
    <source>
        <dbReference type="ARBA" id="ARBA00043995"/>
    </source>
</evidence>
<keyword evidence="8" id="KW-1185">Reference proteome</keyword>
<evidence type="ECO:0000256" key="4">
    <source>
        <dbReference type="ARBA" id="ARBA00044042"/>
    </source>
</evidence>
<evidence type="ECO:0000256" key="1">
    <source>
        <dbReference type="ARBA" id="ARBA00022676"/>
    </source>
</evidence>
<dbReference type="CDD" id="cd03789">
    <property type="entry name" value="GT9_LPS_heptosyltransferase"/>
    <property type="match status" value="1"/>
</dbReference>
<dbReference type="InterPro" id="IPR002201">
    <property type="entry name" value="Glyco_trans_9"/>
</dbReference>
<dbReference type="EMBL" id="LROM01000104">
    <property type="protein sequence ID" value="OEZ96906.1"/>
    <property type="molecule type" value="Genomic_DNA"/>
</dbReference>
<dbReference type="PANTHER" id="PTHR30160:SF7">
    <property type="entry name" value="ADP-HEPTOSE--LPS HEPTOSYLTRANSFERASE 2"/>
    <property type="match status" value="1"/>
</dbReference>
<evidence type="ECO:0000313" key="8">
    <source>
        <dbReference type="Proteomes" id="UP000175989"/>
    </source>
</evidence>
<comment type="similarity">
    <text evidence="3">Belongs to the glycosyltransferase 9 family.</text>
</comment>
<dbReference type="GO" id="GO:0009244">
    <property type="term" value="P:lipopolysaccharide core region biosynthetic process"/>
    <property type="evidence" value="ECO:0007669"/>
    <property type="project" value="TreeGrafter"/>
</dbReference>
<dbReference type="EC" id="2.4.99.24" evidence="4"/>
<sequence>MGRESGEIWTDPGIFAADDPKSDRLPGRGRRWSVSLELMEKSIETRAVRTLVISPNWIGDAVMAQPLLRALKDANPQRRIDVLAPAWVAPVWRAAAEVSEVLETPFKHGKLQWAERRAYARVLRERGYDEAYILPNTLKFALIPWLAKIPKRVGYKGEMRYGLINVMHHDDRKSKRPMLPFYAALAGPVSTTAPQNVPYPELTISDADKVAALGRVGIAPGATIVAFAPGAEFGPAKRWPSGYFAGLARLLQQARPDITIVLMGSAKDAEVCDEIVAAAPGVRSLAGVTSLADALAIIGSAAALVTNDSGLMHIAAALKRPVVALYGPTDPRHTPPLSELAKILWLHLECAPCQQRVCPLGHQACMQKLTVDLVWTPLRAMLPARPAAL</sequence>
<comment type="catalytic activity">
    <reaction evidence="5">
        <text>an L-alpha-D-Hep-(1-&gt;5)-[alpha-Kdo-(2-&gt;4)]-alpha-Kdo-(2-&gt;6)-lipid A + ADP-L-glycero-beta-D-manno-heptose = an L-alpha-D-Hep-(1-&gt;3)-L-alpha-D-Hep-(1-&gt;5)-[alpha-Kdo-(2-&gt;4)]-alpha-Kdo-(2-&gt;6)-lipid A + ADP + H(+)</text>
        <dbReference type="Rhea" id="RHEA:74071"/>
        <dbReference type="ChEBI" id="CHEBI:15378"/>
        <dbReference type="ChEBI" id="CHEBI:61506"/>
        <dbReference type="ChEBI" id="CHEBI:193068"/>
        <dbReference type="ChEBI" id="CHEBI:193069"/>
        <dbReference type="ChEBI" id="CHEBI:456216"/>
        <dbReference type="EC" id="2.4.99.24"/>
    </reaction>
</comment>
<dbReference type="Pfam" id="PF01075">
    <property type="entry name" value="Glyco_transf_9"/>
    <property type="match status" value="1"/>
</dbReference>
<proteinExistence type="inferred from homology"/>
<dbReference type="Gene3D" id="3.40.50.2000">
    <property type="entry name" value="Glycogen Phosphorylase B"/>
    <property type="match status" value="2"/>
</dbReference>
<dbReference type="NCBIfam" id="TIGR02195">
    <property type="entry name" value="heptsyl_trn_II"/>
    <property type="match status" value="1"/>
</dbReference>
<evidence type="ECO:0000256" key="2">
    <source>
        <dbReference type="ARBA" id="ARBA00022679"/>
    </source>
</evidence>
<dbReference type="PATRIC" id="fig|762836.4.peg.3911"/>
<dbReference type="AlphaFoldDB" id="A0A1E7WF34"/>
<evidence type="ECO:0000256" key="5">
    <source>
        <dbReference type="ARBA" id="ARBA00047503"/>
    </source>
</evidence>
<evidence type="ECO:0000256" key="6">
    <source>
        <dbReference type="SAM" id="MobiDB-lite"/>
    </source>
</evidence>
<dbReference type="GO" id="GO:0008713">
    <property type="term" value="F:ADP-heptose-lipopolysaccharide heptosyltransferase activity"/>
    <property type="evidence" value="ECO:0007669"/>
    <property type="project" value="UniProtKB-EC"/>
</dbReference>
<reference evidence="8" key="1">
    <citation type="journal article" date="2016" name="Front. Microbiol.">
        <title>Molecular Keys to the Janthinobacterium and Duganella spp. Interaction with the Plant Pathogen Fusarium graminearum.</title>
        <authorList>
            <person name="Haack F.S."/>
            <person name="Poehlein A."/>
            <person name="Kroger C."/>
            <person name="Voigt C.A."/>
            <person name="Piepenbring M."/>
            <person name="Bode H.B."/>
            <person name="Daniel R."/>
            <person name="Schafer W."/>
            <person name="Streit W.R."/>
        </authorList>
    </citation>
    <scope>NUCLEOTIDE SEQUENCE [LARGE SCALE GENOMIC DNA]</scope>
    <source>
        <strain evidence="8">T54</strain>
    </source>
</reference>
<feature type="region of interest" description="Disordered" evidence="6">
    <location>
        <begin position="1"/>
        <end position="24"/>
    </location>
</feature>
<dbReference type="SUPFAM" id="SSF53756">
    <property type="entry name" value="UDP-Glycosyltransferase/glycogen phosphorylase"/>
    <property type="match status" value="1"/>
</dbReference>
<dbReference type="InterPro" id="IPR051199">
    <property type="entry name" value="LPS_LOS_Heptosyltrfase"/>
</dbReference>
<organism evidence="7 8">
    <name type="scientific">Duganella phyllosphaerae</name>
    <dbReference type="NCBI Taxonomy" id="762836"/>
    <lineage>
        <taxon>Bacteria</taxon>
        <taxon>Pseudomonadati</taxon>
        <taxon>Pseudomonadota</taxon>
        <taxon>Betaproteobacteria</taxon>
        <taxon>Burkholderiales</taxon>
        <taxon>Oxalobacteraceae</taxon>
        <taxon>Telluria group</taxon>
        <taxon>Duganella</taxon>
    </lineage>
</organism>
<dbReference type="InterPro" id="IPR011910">
    <property type="entry name" value="RfaF"/>
</dbReference>
<evidence type="ECO:0000313" key="7">
    <source>
        <dbReference type="EMBL" id="OEZ96906.1"/>
    </source>
</evidence>
<name>A0A1E7WF34_9BURK</name>
<dbReference type="Proteomes" id="UP000175989">
    <property type="component" value="Unassembled WGS sequence"/>
</dbReference>
<dbReference type="GO" id="GO:0005829">
    <property type="term" value="C:cytosol"/>
    <property type="evidence" value="ECO:0007669"/>
    <property type="project" value="TreeGrafter"/>
</dbReference>
<comment type="caution">
    <text evidence="7">The sequence shown here is derived from an EMBL/GenBank/DDBJ whole genome shotgun (WGS) entry which is preliminary data.</text>
</comment>
<keyword evidence="2 7" id="KW-0808">Transferase</keyword>
<gene>
    <name evidence="7" type="primary">rfaF</name>
    <name evidence="7" type="ORF">DUPY_37910</name>
</gene>
<dbReference type="PANTHER" id="PTHR30160">
    <property type="entry name" value="TETRAACYLDISACCHARIDE 4'-KINASE-RELATED"/>
    <property type="match status" value="1"/>
</dbReference>
<accession>A0A1E7WF34</accession>